<evidence type="ECO:0000256" key="2">
    <source>
        <dbReference type="ARBA" id="ARBA00005858"/>
    </source>
</evidence>
<evidence type="ECO:0000259" key="17">
    <source>
        <dbReference type="Pfam" id="PF15017"/>
    </source>
</evidence>
<evidence type="ECO:0000256" key="1">
    <source>
        <dbReference type="ARBA" id="ARBA00004123"/>
    </source>
</evidence>
<dbReference type="GO" id="GO:0030490">
    <property type="term" value="P:maturation of SSU-rRNA"/>
    <property type="evidence" value="ECO:0007669"/>
    <property type="project" value="TreeGrafter"/>
</dbReference>
<dbReference type="GeneID" id="103114856"/>
<evidence type="ECO:0000256" key="3">
    <source>
        <dbReference type="ARBA" id="ARBA00018439"/>
    </source>
</evidence>
<dbReference type="SUPFAM" id="SSF144206">
    <property type="entry name" value="NOB1 zinc finger-like"/>
    <property type="match status" value="1"/>
</dbReference>
<evidence type="ECO:0000256" key="7">
    <source>
        <dbReference type="ARBA" id="ARBA00022759"/>
    </source>
</evidence>
<feature type="binding site" evidence="14">
    <location>
        <position position="283"/>
    </location>
    <ligand>
        <name>Zn(2+)</name>
        <dbReference type="ChEBI" id="CHEBI:29105"/>
    </ligand>
</feature>
<keyword evidence="4" id="KW-0597">Phosphoprotein</keyword>
<dbReference type="Proteomes" id="UP001652624">
    <property type="component" value="Chromosome 2"/>
</dbReference>
<keyword evidence="6 13" id="KW-0479">Metal-binding</keyword>
<dbReference type="Pfam" id="PF15017">
    <property type="entry name" value="WRNPLPNID"/>
    <property type="match status" value="1"/>
</dbReference>
<keyword evidence="7" id="KW-0255">Endonuclease</keyword>
<reference evidence="19" key="1">
    <citation type="submission" date="2025-05" db="UniProtKB">
        <authorList>
            <consortium name="RefSeq"/>
        </authorList>
    </citation>
    <scope>NUCLEOTIDE SEQUENCE [LARGE SCALE GENOMIC DNA]</scope>
</reference>
<evidence type="ECO:0000256" key="10">
    <source>
        <dbReference type="ARBA" id="ARBA00022833"/>
    </source>
</evidence>
<dbReference type="InParanoid" id="A0A1S2ZU80"/>
<feature type="region of interest" description="Disordered" evidence="15">
    <location>
        <begin position="181"/>
        <end position="209"/>
    </location>
</feature>
<evidence type="ECO:0000256" key="8">
    <source>
        <dbReference type="ARBA" id="ARBA00022771"/>
    </source>
</evidence>
<evidence type="ECO:0000259" key="16">
    <source>
        <dbReference type="Pfam" id="PF08772"/>
    </source>
</evidence>
<name>A0A1S2ZU80_ERIEU</name>
<feature type="domain" description="Putative WW-binding" evidence="17">
    <location>
        <begin position="154"/>
        <end position="210"/>
    </location>
</feature>
<dbReference type="FunCoup" id="A0A1S2ZU80">
    <property type="interactions" value="3355"/>
</dbReference>
<keyword evidence="8" id="KW-0863">Zinc-finger</keyword>
<comment type="function">
    <text evidence="12">May play a role in mRNA degradation. Endonuclease required for processing of 20S pre-rRNA precursor and biogenesis of 40S ribosomal subunits.</text>
</comment>
<proteinExistence type="inferred from homology"/>
<evidence type="ECO:0000256" key="13">
    <source>
        <dbReference type="PIRNR" id="PIRNR037125"/>
    </source>
</evidence>
<dbReference type="GO" id="GO:0005634">
    <property type="term" value="C:nucleus"/>
    <property type="evidence" value="ECO:0007669"/>
    <property type="project" value="UniProtKB-SubCell"/>
</dbReference>
<dbReference type="eggNOG" id="KOG2463">
    <property type="taxonomic scope" value="Eukaryota"/>
</dbReference>
<keyword evidence="5" id="KW-0540">Nuclease</keyword>
<dbReference type="PANTHER" id="PTHR12814">
    <property type="entry name" value="RNA-BINDING PROTEIN NOB1"/>
    <property type="match status" value="1"/>
</dbReference>
<dbReference type="GO" id="GO:0004521">
    <property type="term" value="F:RNA endonuclease activity"/>
    <property type="evidence" value="ECO:0007669"/>
    <property type="project" value="UniProtKB-UniRule"/>
</dbReference>
<evidence type="ECO:0000256" key="6">
    <source>
        <dbReference type="ARBA" id="ARBA00022723"/>
    </source>
</evidence>
<evidence type="ECO:0000256" key="11">
    <source>
        <dbReference type="ARBA" id="ARBA00023242"/>
    </source>
</evidence>
<keyword evidence="19" id="KW-1185">Reference proteome</keyword>
<evidence type="ECO:0000313" key="20">
    <source>
        <dbReference type="RefSeq" id="XP_007524641.1"/>
    </source>
</evidence>
<organism evidence="19 20">
    <name type="scientific">Erinaceus europaeus</name>
    <name type="common">Western European hedgehog</name>
    <dbReference type="NCBI Taxonomy" id="9365"/>
    <lineage>
        <taxon>Eukaryota</taxon>
        <taxon>Metazoa</taxon>
        <taxon>Chordata</taxon>
        <taxon>Craniata</taxon>
        <taxon>Vertebrata</taxon>
        <taxon>Euteleostomi</taxon>
        <taxon>Mammalia</taxon>
        <taxon>Eutheria</taxon>
        <taxon>Laurasiatheria</taxon>
        <taxon>Eulipotyphla</taxon>
        <taxon>Erinaceidae</taxon>
        <taxon>Erinaceinae</taxon>
        <taxon>Erinaceus</taxon>
    </lineage>
</organism>
<feature type="binding site" evidence="14">
    <location>
        <position position="268"/>
    </location>
    <ligand>
        <name>Zn(2+)</name>
        <dbReference type="ChEBI" id="CHEBI:29105"/>
    </ligand>
</feature>
<dbReference type="CDD" id="cd09876">
    <property type="entry name" value="PIN_Nob1-like"/>
    <property type="match status" value="1"/>
</dbReference>
<evidence type="ECO:0000256" key="15">
    <source>
        <dbReference type="SAM" id="MobiDB-lite"/>
    </source>
</evidence>
<dbReference type="Pfam" id="PF17146">
    <property type="entry name" value="PIN_6"/>
    <property type="match status" value="1"/>
</dbReference>
<feature type="compositionally biased region" description="Acidic residues" evidence="15">
    <location>
        <begin position="183"/>
        <end position="201"/>
    </location>
</feature>
<dbReference type="GO" id="GO:0008270">
    <property type="term" value="F:zinc ion binding"/>
    <property type="evidence" value="ECO:0007669"/>
    <property type="project" value="UniProtKB-KW"/>
</dbReference>
<evidence type="ECO:0000256" key="14">
    <source>
        <dbReference type="PIRSR" id="PIRSR037125-1"/>
    </source>
</evidence>
<dbReference type="RefSeq" id="XP_007524641.1">
    <property type="nucleotide sequence ID" value="XM_007524579.3"/>
</dbReference>
<dbReference type="Pfam" id="PF08772">
    <property type="entry name" value="Zn_ribbon_NOB1"/>
    <property type="match status" value="1"/>
</dbReference>
<dbReference type="InterPro" id="IPR014881">
    <property type="entry name" value="NOB1_Zn-bd"/>
</dbReference>
<evidence type="ECO:0000256" key="5">
    <source>
        <dbReference type="ARBA" id="ARBA00022722"/>
    </source>
</evidence>
<keyword evidence="10 13" id="KW-0862">Zinc</keyword>
<keyword evidence="9" id="KW-0378">Hydrolase</keyword>
<dbReference type="PIRSF" id="PIRSF037125">
    <property type="entry name" value="D-site_20S_pre-rRNA_nuclease"/>
    <property type="match status" value="1"/>
</dbReference>
<comment type="similarity">
    <text evidence="2 13">Belongs to the NOB1 family.</text>
</comment>
<dbReference type="Gene3D" id="6.20.210.10">
    <property type="entry name" value="Nin one binding (NOB1), Zn-ribbon-like"/>
    <property type="match status" value="1"/>
</dbReference>
<feature type="domain" description="Ribonuclease PIN" evidence="18">
    <location>
        <begin position="7"/>
        <end position="93"/>
    </location>
</feature>
<dbReference type="InterPro" id="IPR039907">
    <property type="entry name" value="NOB1"/>
</dbReference>
<dbReference type="STRING" id="9365.ENSEEUP00000013155"/>
<evidence type="ECO:0000256" key="9">
    <source>
        <dbReference type="ARBA" id="ARBA00022801"/>
    </source>
</evidence>
<dbReference type="Gene3D" id="3.40.50.1010">
    <property type="entry name" value="5'-nuclease"/>
    <property type="match status" value="1"/>
</dbReference>
<dbReference type="AlphaFoldDB" id="A0A1S2ZU80"/>
<dbReference type="GO" id="GO:0016787">
    <property type="term" value="F:hydrolase activity"/>
    <property type="evidence" value="ECO:0007669"/>
    <property type="project" value="UniProtKB-KW"/>
</dbReference>
<feature type="region of interest" description="Disordered" evidence="15">
    <location>
        <begin position="129"/>
        <end position="150"/>
    </location>
</feature>
<keyword evidence="11 13" id="KW-0539">Nucleus</keyword>
<dbReference type="OrthoDB" id="446759at2759"/>
<dbReference type="GO" id="GO:0030688">
    <property type="term" value="C:preribosome, small subunit precursor"/>
    <property type="evidence" value="ECO:0007669"/>
    <property type="project" value="TreeGrafter"/>
</dbReference>
<gene>
    <name evidence="20" type="primary">NOB1</name>
</gene>
<comment type="subcellular location">
    <subcellularLocation>
        <location evidence="1 13">Nucleus</location>
    </subcellularLocation>
</comment>
<evidence type="ECO:0000256" key="4">
    <source>
        <dbReference type="ARBA" id="ARBA00022553"/>
    </source>
</evidence>
<evidence type="ECO:0000259" key="18">
    <source>
        <dbReference type="Pfam" id="PF17146"/>
    </source>
</evidence>
<feature type="binding site" evidence="14">
    <location>
        <position position="286"/>
    </location>
    <ligand>
        <name>Zn(2+)</name>
        <dbReference type="ChEBI" id="CHEBI:29105"/>
    </ligand>
</feature>
<evidence type="ECO:0000256" key="12">
    <source>
        <dbReference type="ARBA" id="ARBA00045628"/>
    </source>
</evidence>
<evidence type="ECO:0000313" key="19">
    <source>
        <dbReference type="Proteomes" id="UP001652624"/>
    </source>
</evidence>
<reference evidence="20" key="2">
    <citation type="submission" date="2025-08" db="UniProtKB">
        <authorList>
            <consortium name="RefSeq"/>
        </authorList>
    </citation>
    <scope>IDENTIFICATION</scope>
</reference>
<protein>
    <recommendedName>
        <fullName evidence="3 13">RNA-binding protein NOB1</fullName>
    </recommendedName>
</protein>
<dbReference type="CTD" id="28987"/>
<feature type="domain" description="Nin one binding (NOB1) Zn-ribbon-like" evidence="16">
    <location>
        <begin position="258"/>
        <end position="330"/>
    </location>
</feature>
<dbReference type="InterPro" id="IPR017117">
    <property type="entry name" value="Nob1_euk"/>
</dbReference>
<sequence>MALVEHVVADAGAFLRNAALQDIGKNIYTIRDVVGEIRDKATRRRLAVLPYELRFRQPGAEAVRRVTEFSKKTGDYPSLSATDIQVLALTYQLEAEFVGVSHLKQEPEKVKVSSSIQHPETPLHISGFHLPSKPQHWQEPVENGHPTSEPEDLEYNSFMFWRNPLPNIDHELQELLVDKGEDVPSEEEEENEERDSEDSDNDGGGWITPSNIKQVQQELEQCTIPKDIRVGCVTTDFAMQNVLLQMGLHVLAVNGMLIREARSYILRCHGCFKTTSDMNRVFCSHCGNKTLKKVSVTVGDDGTLHMHFSRNPKVLNPRGLRYSLPTPKGGKYAINPHLTEDQRFPQLRLSQKAKQKTDVFAPDYIAGISPFAENDISSRSAILQVRDNTLGAGRRRLNPNASRKKFVKKR</sequence>
<accession>A0A1S2ZU80</accession>
<dbReference type="InterPro" id="IPR036283">
    <property type="entry name" value="NOB1_Zf-like_sf"/>
</dbReference>
<dbReference type="FunFam" id="3.40.50.1010:FF:000018">
    <property type="entry name" value="RNA-binding protein NOB1"/>
    <property type="match status" value="1"/>
</dbReference>
<feature type="binding site" evidence="14">
    <location>
        <position position="271"/>
    </location>
    <ligand>
        <name>Zn(2+)</name>
        <dbReference type="ChEBI" id="CHEBI:29105"/>
    </ligand>
</feature>
<dbReference type="PANTHER" id="PTHR12814:SF2">
    <property type="entry name" value="RNA-BINDING PROTEIN NOB1"/>
    <property type="match status" value="1"/>
</dbReference>
<dbReference type="InterPro" id="IPR033411">
    <property type="entry name" value="Ribonuclease_PIN"/>
</dbReference>
<dbReference type="InterPro" id="IPR033461">
    <property type="entry name" value="WRNPLPNID"/>
</dbReference>